<sequence>MVVTRKERRAKDIKLSHPDRSGPTEKTLLQMAEERNLFNMADEQQLRNDSILGKATKIRPGEKNQKEELLSSSADRVMEAALYAVCMAMLHFTLDYLVQHQYAMQIEMPKILQRTLVALLVFGVLVYTLHPHPAVATLVPGLPPKYDHTARQAIFLVGSLAAGCYLIHITNKYSYMAVLKQAPPVGCIWVWTILELDLSLAVFSLTGAYTFFWAKGYGF</sequence>
<feature type="compositionally biased region" description="Basic and acidic residues" evidence="1">
    <location>
        <begin position="9"/>
        <end position="23"/>
    </location>
</feature>
<feature type="transmembrane region" description="Helical" evidence="2">
    <location>
        <begin position="149"/>
        <end position="167"/>
    </location>
</feature>
<dbReference type="PANTHER" id="PTHR37846">
    <property type="entry name" value="YALI0B21296P"/>
    <property type="match status" value="1"/>
</dbReference>
<protein>
    <recommendedName>
        <fullName evidence="3">DUF7719 domain-containing protein</fullName>
    </recommendedName>
</protein>
<gene>
    <name evidence="4" type="ORF">BD289DRAFT_377434</name>
</gene>
<evidence type="ECO:0000313" key="5">
    <source>
        <dbReference type="Proteomes" id="UP000241462"/>
    </source>
</evidence>
<feature type="region of interest" description="Disordered" evidence="1">
    <location>
        <begin position="1"/>
        <end position="25"/>
    </location>
</feature>
<keyword evidence="2" id="KW-1133">Transmembrane helix</keyword>
<evidence type="ECO:0000313" key="4">
    <source>
        <dbReference type="EMBL" id="PSR77813.1"/>
    </source>
</evidence>
<dbReference type="STRING" id="2025994.A0A2T2ZVK3"/>
<evidence type="ECO:0000259" key="3">
    <source>
        <dbReference type="Pfam" id="PF24841"/>
    </source>
</evidence>
<dbReference type="Pfam" id="PF24841">
    <property type="entry name" value="DUF7719"/>
    <property type="match status" value="1"/>
</dbReference>
<name>A0A2T2ZVK3_9PEZI</name>
<reference evidence="4 5" key="1">
    <citation type="journal article" date="2018" name="Mycol. Prog.">
        <title>Coniella lustricola, a new species from submerged detritus.</title>
        <authorList>
            <person name="Raudabaugh D.B."/>
            <person name="Iturriaga T."/>
            <person name="Carver A."/>
            <person name="Mondo S."/>
            <person name="Pangilinan J."/>
            <person name="Lipzen A."/>
            <person name="He G."/>
            <person name="Amirebrahimi M."/>
            <person name="Grigoriev I.V."/>
            <person name="Miller A.N."/>
        </authorList>
    </citation>
    <scope>NUCLEOTIDE SEQUENCE [LARGE SCALE GENOMIC DNA]</scope>
    <source>
        <strain evidence="4 5">B22-T-1</strain>
    </source>
</reference>
<organism evidence="4 5">
    <name type="scientific">Coniella lustricola</name>
    <dbReference type="NCBI Taxonomy" id="2025994"/>
    <lineage>
        <taxon>Eukaryota</taxon>
        <taxon>Fungi</taxon>
        <taxon>Dikarya</taxon>
        <taxon>Ascomycota</taxon>
        <taxon>Pezizomycotina</taxon>
        <taxon>Sordariomycetes</taxon>
        <taxon>Sordariomycetidae</taxon>
        <taxon>Diaporthales</taxon>
        <taxon>Schizoparmaceae</taxon>
        <taxon>Coniella</taxon>
    </lineage>
</organism>
<dbReference type="EMBL" id="KZ678636">
    <property type="protein sequence ID" value="PSR77813.1"/>
    <property type="molecule type" value="Genomic_DNA"/>
</dbReference>
<proteinExistence type="predicted"/>
<accession>A0A2T2ZVK3</accession>
<feature type="transmembrane region" description="Helical" evidence="2">
    <location>
        <begin position="111"/>
        <end position="129"/>
    </location>
</feature>
<dbReference type="InterPro" id="IPR056136">
    <property type="entry name" value="DUF7719"/>
</dbReference>
<evidence type="ECO:0000256" key="2">
    <source>
        <dbReference type="SAM" id="Phobius"/>
    </source>
</evidence>
<feature type="domain" description="DUF7719" evidence="3">
    <location>
        <begin position="151"/>
        <end position="219"/>
    </location>
</feature>
<dbReference type="OrthoDB" id="5597489at2759"/>
<evidence type="ECO:0000256" key="1">
    <source>
        <dbReference type="SAM" id="MobiDB-lite"/>
    </source>
</evidence>
<dbReference type="InParanoid" id="A0A2T2ZVK3"/>
<keyword evidence="2" id="KW-0472">Membrane</keyword>
<dbReference type="Proteomes" id="UP000241462">
    <property type="component" value="Unassembled WGS sequence"/>
</dbReference>
<keyword evidence="5" id="KW-1185">Reference proteome</keyword>
<dbReference type="AlphaFoldDB" id="A0A2T2ZVK3"/>
<dbReference type="PANTHER" id="PTHR37846:SF1">
    <property type="entry name" value="DEACETYLASE-LIKE PROTEIN"/>
    <property type="match status" value="1"/>
</dbReference>
<feature type="transmembrane region" description="Helical" evidence="2">
    <location>
        <begin position="188"/>
        <end position="214"/>
    </location>
</feature>
<keyword evidence="2" id="KW-0812">Transmembrane</keyword>